<dbReference type="GO" id="GO:0046872">
    <property type="term" value="F:metal ion binding"/>
    <property type="evidence" value="ECO:0007669"/>
    <property type="project" value="UniProtKB-KW"/>
</dbReference>
<dbReference type="Pfam" id="PF01026">
    <property type="entry name" value="TatD_DNase"/>
    <property type="match status" value="1"/>
</dbReference>
<keyword evidence="2" id="KW-0378">Hydrolase</keyword>
<dbReference type="RefSeq" id="WP_308451639.1">
    <property type="nucleotide sequence ID" value="NZ_JAJEPU010000030.1"/>
</dbReference>
<evidence type="ECO:0000313" key="2">
    <source>
        <dbReference type="EMBL" id="MCC2165286.1"/>
    </source>
</evidence>
<protein>
    <submittedName>
        <fullName evidence="2">TatD family hydrolase</fullName>
    </submittedName>
</protein>
<feature type="binding site" evidence="1">
    <location>
        <position position="17"/>
    </location>
    <ligand>
        <name>a divalent metal cation</name>
        <dbReference type="ChEBI" id="CHEBI:60240"/>
        <label>1</label>
    </ligand>
</feature>
<reference evidence="2" key="1">
    <citation type="submission" date="2021-10" db="EMBL/GenBank/DDBJ databases">
        <title>Anaerobic single-cell dispensing facilitates the cultivation of human gut bacteria.</title>
        <authorList>
            <person name="Afrizal A."/>
        </authorList>
    </citation>
    <scope>NUCLEOTIDE SEQUENCE</scope>
    <source>
        <strain evidence="2">CLA-AA-H274</strain>
    </source>
</reference>
<organism evidence="2 3">
    <name type="scientific">Brotaphodocola catenula</name>
    <dbReference type="NCBI Taxonomy" id="2885361"/>
    <lineage>
        <taxon>Bacteria</taxon>
        <taxon>Bacillati</taxon>
        <taxon>Bacillota</taxon>
        <taxon>Clostridia</taxon>
        <taxon>Lachnospirales</taxon>
        <taxon>Lachnospiraceae</taxon>
        <taxon>Brotaphodocola</taxon>
    </lineage>
</organism>
<dbReference type="GO" id="GO:0016788">
    <property type="term" value="F:hydrolase activity, acting on ester bonds"/>
    <property type="evidence" value="ECO:0007669"/>
    <property type="project" value="InterPro"/>
</dbReference>
<gene>
    <name evidence="2" type="ORF">LKD32_10445</name>
</gene>
<dbReference type="Gene3D" id="3.20.20.140">
    <property type="entry name" value="Metal-dependent hydrolases"/>
    <property type="match status" value="1"/>
</dbReference>
<accession>A0AAE3DLR4</accession>
<proteinExistence type="predicted"/>
<dbReference type="SUPFAM" id="SSF51556">
    <property type="entry name" value="Metallo-dependent hydrolases"/>
    <property type="match status" value="1"/>
</dbReference>
<dbReference type="AlphaFoldDB" id="A0AAE3DLR4"/>
<feature type="binding site" evidence="1">
    <location>
        <position position="198"/>
    </location>
    <ligand>
        <name>a divalent metal cation</name>
        <dbReference type="ChEBI" id="CHEBI:60240"/>
        <label>1</label>
    </ligand>
</feature>
<evidence type="ECO:0000256" key="1">
    <source>
        <dbReference type="PIRSR" id="PIRSR005902-1"/>
    </source>
</evidence>
<feature type="binding site" evidence="1">
    <location>
        <position position="19"/>
    </location>
    <ligand>
        <name>a divalent metal cation</name>
        <dbReference type="ChEBI" id="CHEBI:60240"/>
        <label>1</label>
    </ligand>
</feature>
<feature type="binding site" evidence="1">
    <location>
        <position position="129"/>
    </location>
    <ligand>
        <name>a divalent metal cation</name>
        <dbReference type="ChEBI" id="CHEBI:60240"/>
        <label>2</label>
    </ligand>
</feature>
<dbReference type="PIRSF" id="PIRSF005902">
    <property type="entry name" value="DNase_TatD"/>
    <property type="match status" value="1"/>
</dbReference>
<feature type="binding site" evidence="1">
    <location>
        <position position="93"/>
    </location>
    <ligand>
        <name>a divalent metal cation</name>
        <dbReference type="ChEBI" id="CHEBI:60240"/>
        <label>1</label>
    </ligand>
</feature>
<keyword evidence="3" id="KW-1185">Reference proteome</keyword>
<name>A0AAE3DLR4_9FIRM</name>
<dbReference type="Proteomes" id="UP001198962">
    <property type="component" value="Unassembled WGS sequence"/>
</dbReference>
<evidence type="ECO:0000313" key="3">
    <source>
        <dbReference type="Proteomes" id="UP001198962"/>
    </source>
</evidence>
<comment type="caution">
    <text evidence="2">The sequence shown here is derived from an EMBL/GenBank/DDBJ whole genome shotgun (WGS) entry which is preliminary data.</text>
</comment>
<keyword evidence="1" id="KW-0479">Metal-binding</keyword>
<dbReference type="PANTHER" id="PTHR46124">
    <property type="entry name" value="D-AMINOACYL-TRNA DEACYLASE"/>
    <property type="match status" value="1"/>
</dbReference>
<dbReference type="InterPro" id="IPR032466">
    <property type="entry name" value="Metal_Hydrolase"/>
</dbReference>
<dbReference type="InterPro" id="IPR001130">
    <property type="entry name" value="TatD-like"/>
</dbReference>
<dbReference type="PANTHER" id="PTHR46124:SF2">
    <property type="entry name" value="D-AMINOACYL-TRNA DEACYLASE"/>
    <property type="match status" value="1"/>
</dbReference>
<dbReference type="EMBL" id="JAJEPU010000030">
    <property type="protein sequence ID" value="MCC2165286.1"/>
    <property type="molecule type" value="Genomic_DNA"/>
</dbReference>
<feature type="binding site" evidence="1">
    <location>
        <position position="151"/>
    </location>
    <ligand>
        <name>a divalent metal cation</name>
        <dbReference type="ChEBI" id="CHEBI:60240"/>
        <label>2</label>
    </ligand>
</feature>
<sequence>MRADEEKNNRLSYADAHAHVPTMQEACQRIENRILTLASAGTPAEAQCLTEFCKIPGAEGVLIPTFGLHPWHSAEYSVQDLLSYLETCRVVGEIGMDSLWCDVPLKHQREVFEEQLLFACQKKKPVVLHTKDQEREIAELIRQYPNQYLVHWYSADHDLERYLDLDCFFSVGPDVIWNPIVQEVARVVRPERILVETDGMEAVKWAFDEGERIASEREDDSFLNLALPESVRASLSQTVQKTAELRGCDPEVLRAQSVKNFSDYLQET</sequence>